<organism evidence="1 2">
    <name type="scientific">Ralstonia insidiosa</name>
    <dbReference type="NCBI Taxonomy" id="190721"/>
    <lineage>
        <taxon>Bacteria</taxon>
        <taxon>Pseudomonadati</taxon>
        <taxon>Pseudomonadota</taxon>
        <taxon>Betaproteobacteria</taxon>
        <taxon>Burkholderiales</taxon>
        <taxon>Burkholderiaceae</taxon>
        <taxon>Ralstonia</taxon>
    </lineage>
</organism>
<protein>
    <submittedName>
        <fullName evidence="1">Uncharacterized protein</fullName>
    </submittedName>
</protein>
<gene>
    <name evidence="1" type="ORF">A9Y76_27900</name>
</gene>
<evidence type="ECO:0000313" key="2">
    <source>
        <dbReference type="Proteomes" id="UP000078572"/>
    </source>
</evidence>
<proteinExistence type="predicted"/>
<accession>A0A192A7Z8</accession>
<keyword evidence="2" id="KW-1185">Reference proteome</keyword>
<geneLocation type="plasmid" evidence="2">
    <name>pri-1</name>
</geneLocation>
<evidence type="ECO:0000313" key="1">
    <source>
        <dbReference type="EMBL" id="ANJ76422.1"/>
    </source>
</evidence>
<dbReference type="RefSeq" id="WP_024979651.1">
    <property type="nucleotide sequence ID" value="NZ_CP016024.1"/>
</dbReference>
<dbReference type="Proteomes" id="UP000078572">
    <property type="component" value="Plasmid pRI-1"/>
</dbReference>
<reference evidence="2" key="1">
    <citation type="submission" date="2016-06" db="EMBL/GenBank/DDBJ databases">
        <authorList>
            <person name="Xu Y."/>
            <person name="Nagy A."/>
            <person name="Yan X."/>
            <person name="Kim S.W."/>
            <person name="Haley B."/>
            <person name="Liu N.T."/>
            <person name="Nou X."/>
        </authorList>
    </citation>
    <scope>NUCLEOTIDE SEQUENCE [LARGE SCALE GENOMIC DNA]</scope>
    <source>
        <strain evidence="2">ATCC 49129</strain>
        <plasmid evidence="2">pri-1</plasmid>
    </source>
</reference>
<keyword evidence="1" id="KW-0614">Plasmid</keyword>
<dbReference type="GeneID" id="61529859"/>
<dbReference type="EMBL" id="CP016024">
    <property type="protein sequence ID" value="ANJ76422.1"/>
    <property type="molecule type" value="Genomic_DNA"/>
</dbReference>
<sequence length="66" mass="7639">MQIVRGQIWRETRGPNCGRISKILLVLGATVFLQRCRQDGEPIDTMLFKSSRRDMAAEDGWELLQF</sequence>
<name>A0A192A7Z8_9RALS</name>
<dbReference type="OrthoDB" id="9860407at2"/>
<dbReference type="AlphaFoldDB" id="A0A192A7Z8"/>